<evidence type="ECO:0000313" key="2">
    <source>
        <dbReference type="Proteomes" id="UP001231859"/>
    </source>
</evidence>
<organism evidence="1 2">
    <name type="scientific">Arsenophonus apicola</name>
    <dbReference type="NCBI Taxonomy" id="2879119"/>
    <lineage>
        <taxon>Bacteria</taxon>
        <taxon>Pseudomonadati</taxon>
        <taxon>Pseudomonadota</taxon>
        <taxon>Gammaproteobacteria</taxon>
        <taxon>Enterobacterales</taxon>
        <taxon>Morganellaceae</taxon>
        <taxon>Arsenophonus</taxon>
    </lineage>
</organism>
<reference evidence="1 2" key="1">
    <citation type="submission" date="2023-04" db="EMBL/GenBank/DDBJ databases">
        <title>Genome dynamics across the evolutionary transition to endosymbiosis.</title>
        <authorList>
            <person name="Siozios S."/>
            <person name="Nadal-Jimenez P."/>
            <person name="Azagi T."/>
            <person name="Sprong H."/>
            <person name="Frost C.L."/>
            <person name="Parratt S.R."/>
            <person name="Taylor G."/>
            <person name="Brettell L."/>
            <person name="Lew K.C."/>
            <person name="Croft L."/>
            <person name="King K.C."/>
            <person name="Brockhurst M.A."/>
            <person name="Hypsa V."/>
            <person name="Novakova E."/>
            <person name="Darby A.C."/>
            <person name="Hurst G.D.D."/>
        </authorList>
    </citation>
    <scope>NUCLEOTIDE SEQUENCE [LARGE SCALE GENOMIC DNA]</scope>
    <source>
        <strain evidence="2">aApi_AU</strain>
    </source>
</reference>
<protein>
    <submittedName>
        <fullName evidence="1">Uncharacterized protein</fullName>
    </submittedName>
</protein>
<proteinExistence type="predicted"/>
<keyword evidence="2" id="KW-1185">Reference proteome</keyword>
<dbReference type="Proteomes" id="UP001231859">
    <property type="component" value="Chromosome"/>
</dbReference>
<gene>
    <name evidence="1" type="ORF">QG404_07190</name>
</gene>
<evidence type="ECO:0000313" key="1">
    <source>
        <dbReference type="EMBL" id="WGO84644.1"/>
    </source>
</evidence>
<accession>A0ABY8P655</accession>
<dbReference type="RefSeq" id="WP_280939601.1">
    <property type="nucleotide sequence ID" value="NZ_CP123759.1"/>
</dbReference>
<dbReference type="EMBL" id="CP123759">
    <property type="protein sequence ID" value="WGO84644.1"/>
    <property type="molecule type" value="Genomic_DNA"/>
</dbReference>
<sequence>MLTLTMKILFKTLSIISVLTAYFVNICHAFTSPTAIYACEKIVVSVKDERRHCLTHDVNGKAYNIILKD</sequence>
<name>A0ABY8P655_9GAMM</name>